<dbReference type="AlphaFoldDB" id="A0A452GYB0"/>
<evidence type="ECO:0000256" key="9">
    <source>
        <dbReference type="ARBA" id="ARBA00022949"/>
    </source>
</evidence>
<evidence type="ECO:0000256" key="10">
    <source>
        <dbReference type="ARBA" id="ARBA00023030"/>
    </source>
</evidence>
<dbReference type="PANTHER" id="PTHR11348">
    <property type="entry name" value="CONNECTIVE TISSUE GROWTH FACTOR-RELATED"/>
    <property type="match status" value="1"/>
</dbReference>
<evidence type="ECO:0000256" key="6">
    <source>
        <dbReference type="ARBA" id="ARBA00022525"/>
    </source>
</evidence>
<evidence type="ECO:0000256" key="7">
    <source>
        <dbReference type="ARBA" id="ARBA00022729"/>
    </source>
</evidence>
<evidence type="ECO:0000256" key="5">
    <source>
        <dbReference type="ARBA" id="ARBA00022490"/>
    </source>
</evidence>
<dbReference type="Pfam" id="PF19035">
    <property type="entry name" value="TSP1_CCN"/>
    <property type="match status" value="1"/>
</dbReference>
<keyword evidence="11" id="KW-1015">Disulfide bond</keyword>
<dbReference type="GO" id="GO:0005178">
    <property type="term" value="F:integrin binding"/>
    <property type="evidence" value="ECO:0007669"/>
    <property type="project" value="TreeGrafter"/>
</dbReference>
<evidence type="ECO:0000256" key="12">
    <source>
        <dbReference type="ARBA" id="ARBA00023180"/>
    </source>
</evidence>
<keyword evidence="8" id="KW-0303">Gap junction</keyword>
<dbReference type="GO" id="GO:0031012">
    <property type="term" value="C:extracellular matrix"/>
    <property type="evidence" value="ECO:0007669"/>
    <property type="project" value="TreeGrafter"/>
</dbReference>
<dbReference type="FunFam" id="2.20.100.10:FF:000046">
    <property type="entry name" value="Cellular communication network factor 4"/>
    <property type="match status" value="1"/>
</dbReference>
<keyword evidence="7" id="KW-0732">Signal</keyword>
<keyword evidence="20" id="KW-1185">Reference proteome</keyword>
<evidence type="ECO:0000256" key="4">
    <source>
        <dbReference type="ARBA" id="ARBA00008125"/>
    </source>
</evidence>
<evidence type="ECO:0000313" key="19">
    <source>
        <dbReference type="Ensembl" id="ENSGAGP00000007101.1"/>
    </source>
</evidence>
<feature type="domain" description="CTCK" evidence="17">
    <location>
        <begin position="222"/>
        <end position="296"/>
    </location>
</feature>
<dbReference type="InterPro" id="IPR000884">
    <property type="entry name" value="TSP1_rpt"/>
</dbReference>
<reference evidence="19" key="3">
    <citation type="submission" date="2025-09" db="UniProtKB">
        <authorList>
            <consortium name="Ensembl"/>
        </authorList>
    </citation>
    <scope>IDENTIFICATION</scope>
</reference>
<evidence type="ECO:0000256" key="16">
    <source>
        <dbReference type="PROSITE-ProRule" id="PRU00039"/>
    </source>
</evidence>
<dbReference type="InterPro" id="IPR001007">
    <property type="entry name" value="VWF_dom"/>
</dbReference>
<dbReference type="InterPro" id="IPR050941">
    <property type="entry name" value="CCN"/>
</dbReference>
<dbReference type="Pfam" id="PF00093">
    <property type="entry name" value="VWC"/>
    <property type="match status" value="1"/>
</dbReference>
<keyword evidence="6" id="KW-0964">Secreted</keyword>
<evidence type="ECO:0000256" key="1">
    <source>
        <dbReference type="ARBA" id="ARBA00004496"/>
    </source>
</evidence>
<dbReference type="GO" id="GO:0005737">
    <property type="term" value="C:cytoplasm"/>
    <property type="evidence" value="ECO:0007669"/>
    <property type="project" value="UniProtKB-SubCell"/>
</dbReference>
<dbReference type="GO" id="GO:0008083">
    <property type="term" value="F:growth factor activity"/>
    <property type="evidence" value="ECO:0007669"/>
    <property type="project" value="UniProtKB-KW"/>
</dbReference>
<dbReference type="InterPro" id="IPR006207">
    <property type="entry name" value="Cys_knot_C"/>
</dbReference>
<evidence type="ECO:0000259" key="18">
    <source>
        <dbReference type="PROSITE" id="PS50184"/>
    </source>
</evidence>
<keyword evidence="12" id="KW-0325">Glycoprotein</keyword>
<evidence type="ECO:0000256" key="2">
    <source>
        <dbReference type="ARBA" id="ARBA00004610"/>
    </source>
</evidence>
<dbReference type="PROSITE" id="PS50184">
    <property type="entry name" value="VWFC_2"/>
    <property type="match status" value="1"/>
</dbReference>
<reference evidence="19" key="2">
    <citation type="submission" date="2025-08" db="UniProtKB">
        <authorList>
            <consortium name="Ensembl"/>
        </authorList>
    </citation>
    <scope>IDENTIFICATION</scope>
</reference>
<reference evidence="20" key="1">
    <citation type="journal article" date="2017" name="PLoS ONE">
        <title>The Agassiz's desert tortoise genome provides a resource for the conservation of a threatened species.</title>
        <authorList>
            <person name="Tollis M."/>
            <person name="DeNardo D.F."/>
            <person name="Cornelius J.A."/>
            <person name="Dolby G.A."/>
            <person name="Edwards T."/>
            <person name="Henen B.T."/>
            <person name="Karl A.E."/>
            <person name="Murphy R.W."/>
            <person name="Kusumi K."/>
        </authorList>
    </citation>
    <scope>NUCLEOTIDE SEQUENCE [LARGE SCALE GENOMIC DNA]</scope>
</reference>
<organism evidence="19 20">
    <name type="scientific">Gopherus agassizii</name>
    <name type="common">Agassiz's desert tortoise</name>
    <dbReference type="NCBI Taxonomy" id="38772"/>
    <lineage>
        <taxon>Eukaryota</taxon>
        <taxon>Metazoa</taxon>
        <taxon>Chordata</taxon>
        <taxon>Craniata</taxon>
        <taxon>Vertebrata</taxon>
        <taxon>Euteleostomi</taxon>
        <taxon>Archelosauria</taxon>
        <taxon>Testudinata</taxon>
        <taxon>Testudines</taxon>
        <taxon>Cryptodira</taxon>
        <taxon>Durocryptodira</taxon>
        <taxon>Testudinoidea</taxon>
        <taxon>Testudinidae</taxon>
        <taxon>Gopherus</taxon>
    </lineage>
</organism>
<dbReference type="GO" id="GO:0005615">
    <property type="term" value="C:extracellular space"/>
    <property type="evidence" value="ECO:0007669"/>
    <property type="project" value="TreeGrafter"/>
</dbReference>
<dbReference type="GO" id="GO:0008201">
    <property type="term" value="F:heparin binding"/>
    <property type="evidence" value="ECO:0007669"/>
    <property type="project" value="TreeGrafter"/>
</dbReference>
<accession>A0A452GYB0</accession>
<evidence type="ECO:0000313" key="20">
    <source>
        <dbReference type="Proteomes" id="UP000291020"/>
    </source>
</evidence>
<dbReference type="PANTHER" id="PTHR11348:SF37">
    <property type="entry name" value="CONNECTIVE TISSUE GROWTH FACTOR"/>
    <property type="match status" value="1"/>
</dbReference>
<dbReference type="PROSITE" id="PS01185">
    <property type="entry name" value="CTCK_1"/>
    <property type="match status" value="1"/>
</dbReference>
<dbReference type="InterPro" id="IPR043973">
    <property type="entry name" value="TSP1_CCN"/>
</dbReference>
<sequence length="313" mass="34753">VGPGFQPRICEHLLEKISPPLPPPSSLPTVHEGATCDLLGKIYHNGESFQPTCKLQCICMDGAIGCIPLCADDLQLPSPACPNPLRVRLPAQCCEEWICQGGTKARWQGLVEGTGAAADSAAPVLWLQSVCGAFYDHKKVGKGSDIIQLPNQTPRSELNDLQENCLVQTTKWSACSRSCGMGISTRITNDNPQCRLEKESRLCMVRPCDFPREKIFKKGKKCTRTPKSRRGIRFEFSGCTSVRSYRPKFCGSCTDGRCCTPHTTSTAGVEFQCPEGDFFHRKLMFIKTCSCHHDCPRDNDIFLATYRIFNDHE</sequence>
<dbReference type="GO" id="GO:0005921">
    <property type="term" value="C:gap junction"/>
    <property type="evidence" value="ECO:0007669"/>
    <property type="project" value="UniProtKB-SubCell"/>
</dbReference>
<feature type="domain" description="VWFC" evidence="18">
    <location>
        <begin position="34"/>
        <end position="100"/>
    </location>
</feature>
<evidence type="ECO:0000256" key="8">
    <source>
        <dbReference type="ARBA" id="ARBA00022868"/>
    </source>
</evidence>
<dbReference type="SMART" id="SM00214">
    <property type="entry name" value="VWC"/>
    <property type="match status" value="1"/>
</dbReference>
<keyword evidence="10" id="KW-0339">Growth factor</keyword>
<dbReference type="Ensembl" id="ENSGAGT00000008223.1">
    <property type="protein sequence ID" value="ENSGAGP00000007101.1"/>
    <property type="gene ID" value="ENSGAGG00000005703.1"/>
</dbReference>
<dbReference type="SMART" id="SM00041">
    <property type="entry name" value="CT"/>
    <property type="match status" value="1"/>
</dbReference>
<protein>
    <recommendedName>
        <fullName evidence="13">CCN family member 3</fullName>
    </recommendedName>
    <alternativeName>
        <fullName evidence="14">Cellular communication network factor 3</fullName>
    </alternativeName>
    <alternativeName>
        <fullName evidence="15">Protein NOV homolog</fullName>
    </alternativeName>
</protein>
<dbReference type="SUPFAM" id="SSF57603">
    <property type="entry name" value="FnI-like domain"/>
    <property type="match status" value="1"/>
</dbReference>
<dbReference type="InterPro" id="IPR006208">
    <property type="entry name" value="Glyco_hormone_CN"/>
</dbReference>
<evidence type="ECO:0000256" key="14">
    <source>
        <dbReference type="ARBA" id="ARBA00042352"/>
    </source>
</evidence>
<dbReference type="Pfam" id="PF00007">
    <property type="entry name" value="Cys_knot"/>
    <property type="match status" value="1"/>
</dbReference>
<dbReference type="SUPFAM" id="SSF82895">
    <property type="entry name" value="TSP-1 type 1 repeat"/>
    <property type="match status" value="1"/>
</dbReference>
<dbReference type="PROSITE" id="PS01208">
    <property type="entry name" value="VWFC_1"/>
    <property type="match status" value="1"/>
</dbReference>
<dbReference type="PROSITE" id="PS01225">
    <property type="entry name" value="CTCK_2"/>
    <property type="match status" value="1"/>
</dbReference>
<keyword evidence="9" id="KW-0965">Cell junction</keyword>
<keyword evidence="5" id="KW-0963">Cytoplasm</keyword>
<evidence type="ECO:0000256" key="15">
    <source>
        <dbReference type="ARBA" id="ARBA00077787"/>
    </source>
</evidence>
<dbReference type="GO" id="GO:0007155">
    <property type="term" value="P:cell adhesion"/>
    <property type="evidence" value="ECO:0007669"/>
    <property type="project" value="TreeGrafter"/>
</dbReference>
<comment type="similarity">
    <text evidence="4">Belongs to the CCN family.</text>
</comment>
<dbReference type="Gene3D" id="2.10.70.10">
    <property type="entry name" value="Complement Module, domain 1"/>
    <property type="match status" value="1"/>
</dbReference>
<dbReference type="GO" id="GO:0045597">
    <property type="term" value="P:positive regulation of cell differentiation"/>
    <property type="evidence" value="ECO:0007669"/>
    <property type="project" value="TreeGrafter"/>
</dbReference>
<evidence type="ECO:0000256" key="3">
    <source>
        <dbReference type="ARBA" id="ARBA00004613"/>
    </source>
</evidence>
<proteinExistence type="inferred from homology"/>
<name>A0A452GYB0_9SAUR</name>
<evidence type="ECO:0000259" key="17">
    <source>
        <dbReference type="PROSITE" id="PS01225"/>
    </source>
</evidence>
<comment type="caution">
    <text evidence="16">Lacks conserved residue(s) required for the propagation of feature annotation.</text>
</comment>
<dbReference type="SMART" id="SM00209">
    <property type="entry name" value="TSP1"/>
    <property type="match status" value="1"/>
</dbReference>
<comment type="subcellular location">
    <subcellularLocation>
        <location evidence="2">Cell junction</location>
        <location evidence="2">Gap junction</location>
    </subcellularLocation>
    <subcellularLocation>
        <location evidence="1">Cytoplasm</location>
    </subcellularLocation>
    <subcellularLocation>
        <location evidence="3">Secreted</location>
    </subcellularLocation>
</comment>
<dbReference type="GO" id="GO:0051239">
    <property type="term" value="P:regulation of multicellular organismal process"/>
    <property type="evidence" value="ECO:0007669"/>
    <property type="project" value="UniProtKB-ARBA"/>
</dbReference>
<dbReference type="Gene3D" id="2.20.100.10">
    <property type="entry name" value="Thrombospondin type-1 (TSP1) repeat"/>
    <property type="match status" value="1"/>
</dbReference>
<dbReference type="InterPro" id="IPR036383">
    <property type="entry name" value="TSP1_rpt_sf"/>
</dbReference>
<evidence type="ECO:0000256" key="11">
    <source>
        <dbReference type="ARBA" id="ARBA00023157"/>
    </source>
</evidence>
<dbReference type="Proteomes" id="UP000291020">
    <property type="component" value="Unassembled WGS sequence"/>
</dbReference>
<evidence type="ECO:0000256" key="13">
    <source>
        <dbReference type="ARBA" id="ARBA00039944"/>
    </source>
</evidence>
<dbReference type="PROSITE" id="PS50092">
    <property type="entry name" value="TSP1"/>
    <property type="match status" value="1"/>
</dbReference>